<dbReference type="PANTHER" id="PTHR42683">
    <property type="entry name" value="ALDEHYDE REDUCTASE"/>
    <property type="match status" value="1"/>
</dbReference>
<evidence type="ECO:0000256" key="3">
    <source>
        <dbReference type="ARBA" id="ARBA00022833"/>
    </source>
</evidence>
<dbReference type="SUPFAM" id="SSF50129">
    <property type="entry name" value="GroES-like"/>
    <property type="match status" value="1"/>
</dbReference>
<keyword evidence="3 5" id="KW-0862">Zinc</keyword>
<proteinExistence type="inferred from homology"/>
<dbReference type="InterPro" id="IPR047109">
    <property type="entry name" value="CAD-like"/>
</dbReference>
<dbReference type="InterPro" id="IPR036291">
    <property type="entry name" value="NAD(P)-bd_dom_sf"/>
</dbReference>
<dbReference type="EMBL" id="FO082277">
    <property type="protein sequence ID" value="CCO14774.1"/>
    <property type="molecule type" value="Genomic_DNA"/>
</dbReference>
<dbReference type="InterPro" id="IPR011032">
    <property type="entry name" value="GroES-like_sf"/>
</dbReference>
<keyword evidence="2 5" id="KW-0479">Metal-binding</keyword>
<protein>
    <submittedName>
        <fullName evidence="9">Alcohol dehydrogenase</fullName>
    </submittedName>
</protein>
<dbReference type="Proteomes" id="UP000198341">
    <property type="component" value="Chromosome 2"/>
</dbReference>
<organism evidence="9 10">
    <name type="scientific">Bathycoccus prasinos</name>
    <dbReference type="NCBI Taxonomy" id="41875"/>
    <lineage>
        <taxon>Eukaryota</taxon>
        <taxon>Viridiplantae</taxon>
        <taxon>Chlorophyta</taxon>
        <taxon>Mamiellophyceae</taxon>
        <taxon>Mamiellales</taxon>
        <taxon>Bathycoccaceae</taxon>
        <taxon>Bathycoccus</taxon>
    </lineage>
</organism>
<gene>
    <name evidence="9" type="ORF">Bathy02g05210</name>
</gene>
<dbReference type="Gene3D" id="3.40.50.720">
    <property type="entry name" value="NAD(P)-binding Rossmann-like Domain"/>
    <property type="match status" value="2"/>
</dbReference>
<keyword evidence="4" id="KW-0560">Oxidoreductase</keyword>
<dbReference type="Pfam" id="PF00107">
    <property type="entry name" value="ADH_zinc_N"/>
    <property type="match status" value="1"/>
</dbReference>
<evidence type="ECO:0000256" key="6">
    <source>
        <dbReference type="SAM" id="MobiDB-lite"/>
    </source>
</evidence>
<dbReference type="InterPro" id="IPR002328">
    <property type="entry name" value="ADH_Zn_CS"/>
</dbReference>
<feature type="region of interest" description="Disordered" evidence="6">
    <location>
        <begin position="331"/>
        <end position="359"/>
    </location>
</feature>
<evidence type="ECO:0000259" key="7">
    <source>
        <dbReference type="Pfam" id="PF00107"/>
    </source>
</evidence>
<dbReference type="FunFam" id="3.40.50.720:FF:000022">
    <property type="entry name" value="Cinnamyl alcohol dehydrogenase"/>
    <property type="match status" value="1"/>
</dbReference>
<dbReference type="GeneID" id="19017634"/>
<dbReference type="GO" id="GO:0008270">
    <property type="term" value="F:zinc ion binding"/>
    <property type="evidence" value="ECO:0007669"/>
    <property type="project" value="InterPro"/>
</dbReference>
<dbReference type="RefSeq" id="XP_007514534.1">
    <property type="nucleotide sequence ID" value="XM_007514472.1"/>
</dbReference>
<dbReference type="KEGG" id="bpg:Bathy02g05210"/>
<comment type="cofactor">
    <cofactor evidence="1 5">
        <name>Zn(2+)</name>
        <dbReference type="ChEBI" id="CHEBI:29105"/>
    </cofactor>
</comment>
<feature type="domain" description="Alcohol dehydrogenase-like C-terminal" evidence="7">
    <location>
        <begin position="265"/>
        <end position="329"/>
    </location>
</feature>
<evidence type="ECO:0000313" key="9">
    <source>
        <dbReference type="EMBL" id="CCO14774.1"/>
    </source>
</evidence>
<name>K8EAM0_9CHLO</name>
<dbReference type="OrthoDB" id="1879366at2759"/>
<dbReference type="STRING" id="41875.K8EAM0"/>
<dbReference type="GO" id="GO:0016616">
    <property type="term" value="F:oxidoreductase activity, acting on the CH-OH group of donors, NAD or NADP as acceptor"/>
    <property type="evidence" value="ECO:0007669"/>
    <property type="project" value="InterPro"/>
</dbReference>
<dbReference type="AlphaFoldDB" id="K8EAM0"/>
<dbReference type="InterPro" id="IPR013154">
    <property type="entry name" value="ADH-like_N"/>
</dbReference>
<dbReference type="SUPFAM" id="SSF51735">
    <property type="entry name" value="NAD(P)-binding Rossmann-fold domains"/>
    <property type="match status" value="1"/>
</dbReference>
<evidence type="ECO:0000256" key="4">
    <source>
        <dbReference type="ARBA" id="ARBA00023002"/>
    </source>
</evidence>
<dbReference type="Pfam" id="PF08240">
    <property type="entry name" value="ADH_N"/>
    <property type="match status" value="1"/>
</dbReference>
<evidence type="ECO:0000259" key="8">
    <source>
        <dbReference type="Pfam" id="PF08240"/>
    </source>
</evidence>
<comment type="similarity">
    <text evidence="5">Belongs to the zinc-containing alcohol dehydrogenase family.</text>
</comment>
<evidence type="ECO:0000256" key="1">
    <source>
        <dbReference type="ARBA" id="ARBA00001947"/>
    </source>
</evidence>
<evidence type="ECO:0000313" key="10">
    <source>
        <dbReference type="Proteomes" id="UP000198341"/>
    </source>
</evidence>
<feature type="domain" description="Alcohol dehydrogenase-like N-terminal" evidence="8">
    <location>
        <begin position="97"/>
        <end position="208"/>
    </location>
</feature>
<accession>K8EAM0</accession>
<dbReference type="eggNOG" id="KOG0023">
    <property type="taxonomic scope" value="Eukaryota"/>
</dbReference>
<evidence type="ECO:0000256" key="2">
    <source>
        <dbReference type="ARBA" id="ARBA00022723"/>
    </source>
</evidence>
<feature type="compositionally biased region" description="Low complexity" evidence="6">
    <location>
        <begin position="337"/>
        <end position="347"/>
    </location>
</feature>
<dbReference type="Gene3D" id="3.90.180.10">
    <property type="entry name" value="Medium-chain alcohol dehydrogenases, catalytic domain"/>
    <property type="match status" value="2"/>
</dbReference>
<evidence type="ECO:0000256" key="5">
    <source>
        <dbReference type="RuleBase" id="RU361277"/>
    </source>
</evidence>
<keyword evidence="10" id="KW-1185">Reference proteome</keyword>
<dbReference type="InterPro" id="IPR013149">
    <property type="entry name" value="ADH-like_C"/>
</dbReference>
<dbReference type="PROSITE" id="PS00059">
    <property type="entry name" value="ADH_ZINC"/>
    <property type="match status" value="1"/>
</dbReference>
<sequence length="460" mass="51656">MTMEREVLDSHVVLDVKYCGVLYIINRLRRDFDEEIRILSRARVTRADERDQTRGVRASDKYFFLYLQRGLLEATDKKNFFFFFFFFFFFSLYDNQICHTDLHFIAHDVGQHSYPLVPGHEIIGVVIKVGSKATDFKIGDIVGVGCMVESCLSCSACANDEEQYCKNTPTWTYGADTRHSLHGKNQVQTIGGYSDKFVVDHRFAVKFPFAKEDFESEGEFNEVLAKCAPLLCAGITMYSPCKKYIDMVRKTRETPVKVGVRGLGGLGQMGIKILSTMNVEVFAISHSPKKEEEAKRIGANHFVLSSSVTAMNKLKRDHALDIILDTVGALPSEEDASPSTPEGGSPTSREDKRDKTPSPQEFYDVAADALATHGHYVLIGLNTKPVAITGTKFIWNDISLHGSLIGGVKQTKETVDFCWKHKIFPDVNIISVRDIPNVLQLLEKGNDSTKRYVIDASTFE</sequence>
<reference evidence="9 10" key="1">
    <citation type="submission" date="2011-10" db="EMBL/GenBank/DDBJ databases">
        <authorList>
            <person name="Genoscope - CEA"/>
        </authorList>
    </citation>
    <scope>NUCLEOTIDE SEQUENCE [LARGE SCALE GENOMIC DNA]</scope>
    <source>
        <strain evidence="9 10">RCC 1105</strain>
    </source>
</reference>